<dbReference type="Pfam" id="PF11409">
    <property type="entry name" value="SARA"/>
    <property type="match status" value="1"/>
</dbReference>
<dbReference type="GO" id="GO:0031901">
    <property type="term" value="C:early endosome membrane"/>
    <property type="evidence" value="ECO:0007669"/>
    <property type="project" value="TreeGrafter"/>
</dbReference>
<dbReference type="PROSITE" id="PS50178">
    <property type="entry name" value="ZF_FYVE"/>
    <property type="match status" value="1"/>
</dbReference>
<keyword evidence="3" id="KW-0862">Zinc</keyword>
<dbReference type="GO" id="GO:0008270">
    <property type="term" value="F:zinc ion binding"/>
    <property type="evidence" value="ECO:0007669"/>
    <property type="project" value="UniProtKB-KW"/>
</dbReference>
<evidence type="ECO:0000256" key="5">
    <source>
        <dbReference type="SAM" id="MobiDB-lite"/>
    </source>
</evidence>
<dbReference type="OrthoDB" id="5872154at2759"/>
<protein>
    <recommendedName>
        <fullName evidence="6">FYVE-type domain-containing protein</fullName>
    </recommendedName>
</protein>
<dbReference type="SMART" id="SM00064">
    <property type="entry name" value="FYVE"/>
    <property type="match status" value="1"/>
</dbReference>
<feature type="compositionally biased region" description="Basic and acidic residues" evidence="5">
    <location>
        <begin position="526"/>
        <end position="541"/>
    </location>
</feature>
<dbReference type="PANTHER" id="PTHR46319:SF3">
    <property type="entry name" value="ZINC FINGER FYVE DOMAIN-CONTAINING PROTEIN"/>
    <property type="match status" value="1"/>
</dbReference>
<feature type="compositionally biased region" description="Basic and acidic residues" evidence="5">
    <location>
        <begin position="507"/>
        <end position="516"/>
    </location>
</feature>
<gene>
    <name evidence="7" type="ORF">GWI33_023265</name>
</gene>
<evidence type="ECO:0000259" key="6">
    <source>
        <dbReference type="PROSITE" id="PS50178"/>
    </source>
</evidence>
<keyword evidence="1" id="KW-0479">Metal-binding</keyword>
<dbReference type="Pfam" id="PF01363">
    <property type="entry name" value="FYVE"/>
    <property type="match status" value="1"/>
</dbReference>
<evidence type="ECO:0000313" key="7">
    <source>
        <dbReference type="EMBL" id="KAF7283627.1"/>
    </source>
</evidence>
<name>A0A834IRH7_RHYFE</name>
<accession>A0A834IRH7</accession>
<dbReference type="Gene3D" id="3.30.1360.220">
    <property type="entry name" value="Domain of unknown function (DUF3480), N-terminal subdomain"/>
    <property type="match status" value="2"/>
</dbReference>
<dbReference type="FunFam" id="3.30.40.10:FF:000084">
    <property type="entry name" value="Zinc finger, FYVE domain-containing 9b"/>
    <property type="match status" value="1"/>
</dbReference>
<dbReference type="InterPro" id="IPR000306">
    <property type="entry name" value="Znf_FYVE"/>
</dbReference>
<reference evidence="7" key="1">
    <citation type="submission" date="2020-08" db="EMBL/GenBank/DDBJ databases">
        <title>Genome sequencing and assembly of the red palm weevil Rhynchophorus ferrugineus.</title>
        <authorList>
            <person name="Dias G.B."/>
            <person name="Bergman C.M."/>
            <person name="Manee M."/>
        </authorList>
    </citation>
    <scope>NUCLEOTIDE SEQUENCE</scope>
    <source>
        <strain evidence="7">AA-2017</strain>
        <tissue evidence="7">Whole larva</tissue>
    </source>
</reference>
<feature type="region of interest" description="Disordered" evidence="5">
    <location>
        <begin position="426"/>
        <end position="593"/>
    </location>
</feature>
<comment type="caution">
    <text evidence="7">The sequence shown here is derived from an EMBL/GenBank/DDBJ whole genome shotgun (WGS) entry which is preliminary data.</text>
</comment>
<dbReference type="PANTHER" id="PTHR46319">
    <property type="entry name" value="ZINC FINGER FYVE DOMAIN-CONTAINING PROTEIN"/>
    <property type="match status" value="1"/>
</dbReference>
<dbReference type="SMART" id="SM01421">
    <property type="entry name" value="DUF3480"/>
    <property type="match status" value="1"/>
</dbReference>
<dbReference type="SUPFAM" id="SSF57903">
    <property type="entry name" value="FYVE/PHD zinc finger"/>
    <property type="match status" value="1"/>
</dbReference>
<dbReference type="Gene3D" id="3.30.40.10">
    <property type="entry name" value="Zinc/RING finger domain, C3HC4 (zinc finger)"/>
    <property type="match status" value="1"/>
</dbReference>
<dbReference type="InterPro" id="IPR022557">
    <property type="entry name" value="SARA-like_C"/>
</dbReference>
<dbReference type="Proteomes" id="UP000625711">
    <property type="component" value="Unassembled WGS sequence"/>
</dbReference>
<dbReference type="InterPro" id="IPR017455">
    <property type="entry name" value="Znf_FYVE-rel"/>
</dbReference>
<organism evidence="7 8">
    <name type="scientific">Rhynchophorus ferrugineus</name>
    <name type="common">Red palm weevil</name>
    <name type="synonym">Curculio ferrugineus</name>
    <dbReference type="NCBI Taxonomy" id="354439"/>
    <lineage>
        <taxon>Eukaryota</taxon>
        <taxon>Metazoa</taxon>
        <taxon>Ecdysozoa</taxon>
        <taxon>Arthropoda</taxon>
        <taxon>Hexapoda</taxon>
        <taxon>Insecta</taxon>
        <taxon>Pterygota</taxon>
        <taxon>Neoptera</taxon>
        <taxon>Endopterygota</taxon>
        <taxon>Coleoptera</taxon>
        <taxon>Polyphaga</taxon>
        <taxon>Cucujiformia</taxon>
        <taxon>Curculionidae</taxon>
        <taxon>Dryophthorinae</taxon>
        <taxon>Rhynchophorus</taxon>
    </lineage>
</organism>
<dbReference type="InterPro" id="IPR024608">
    <property type="entry name" value="SARA-like_SBD"/>
</dbReference>
<dbReference type="InterPro" id="IPR037145">
    <property type="entry name" value="SARA_Smad-bd_sf"/>
</dbReference>
<evidence type="ECO:0000256" key="3">
    <source>
        <dbReference type="ARBA" id="ARBA00022833"/>
    </source>
</evidence>
<dbReference type="EMBL" id="JAACXV010000094">
    <property type="protein sequence ID" value="KAF7283627.1"/>
    <property type="molecule type" value="Genomic_DNA"/>
</dbReference>
<keyword evidence="2 4" id="KW-0863">Zinc-finger</keyword>
<evidence type="ECO:0000256" key="2">
    <source>
        <dbReference type="ARBA" id="ARBA00022771"/>
    </source>
</evidence>
<sequence>MDKYTIDLDQVLNDFEYLELTDQHSKNAADQPHNSNTPSPVVTKHSINNVFHSLNEYLNTSINKEGEVKCEEGTFKNEDHGSDNNGVKESALLNRQNDTDLVDDTEPKHQQLIENIEDIHKLPNCNDNKISTIDKDNIQKYDNSEENLHSLAESGSETHKKLMKTDEHCLLPNEQYVISVKQETNDNDVNKSNSDKIQDNSVKSVADVEKVKDTNQLLTEIGETNSNEEYMIEPVSLNEQNGDCANEECEKMLDSYNIKATADDSKVSLTINNNNSIVSSKVHNLKTELGTVNMDLPSKNADIIGFSDINIDENELTEMLENFEQEVLDNQPSSLSEELKNNERVMNDSIIDVDIIEDTMVQDNAEDDLEVETSKETNQIKENVTTNLEHVELDQEMEIIDKEENKNEKLEHGIVADCDELLEKDQDSLPRPQNLPLKNDNENTNQVGRKIDLIGSPGSTPYNNVYINQSIQPKTCDDSDSESGSSSPTFSDCSGESSTTASTVSIDDGKNVDPQDNKSNCNTVDVELKSDTTPKTDEASRNNKSATEDLVGGNNSSLIGEENTENTSQLPIENPGAHITNEAAGDSTDSFSDKSWLGKQAPLWIPDSDAVACLHCDMKFTVLKRRHHCRACGLVLCSKCCNLKFKLDYMNADARVCNKCFEILNRDTNSTSSSDHNTPLSGNSPSFRPNPNNPLEYCSTVSPLQQVGQTGNNPPTVMVPVGVLKRKGSNKKSNKSVMFCDGIAPGSDLTNLDQDFNYNPDIKSDKPLDETVKKDEKIQSIVPGIKISRNQPKIDQETGCYIPVSETKLPPTISINKTDVLYSECSNSPSVVEMLKNETLTFAINQNLFVHVKIINMDCCINKYAWCFSTEGLINVGSDEVIYLLEYIDEESFVPKDLFFHIHNVYIDAVKGTSVKELGISLHNKSVFLDSRNHAGFVYIKPTFQCLDKIIKPKESYLIGILIHRWETPWAKLFPLRLILRLGAEYRYYPSPIVSTRYRDSVFVEIGHTIINLLADFRNFTFTLPEIKGLIIHMEEKNTTLIIPKNRYDQVIKSINNSSEHILAFAGNFSPEADSHLVCIQNTQDIENVYTTHAINIHNKPRKLTGASFIVFNGSLKSATGLTAKSNIVEDGLMIQIPSEHLEKLREDLRNMKNHTISCGCVNAISDETVNIIWGESETNFNVGVKSPVDQNDMKGVPSIRVHNGKDYFCNNGTKLIRWTEVFILKNGEENSRNQDPLDVSKVSESIAKACCNALVKYLDLLVSNSCQKIGIRATLHVENVSYSAGANGNKLPPIYMKSLDNELIPVLHRITTNSLGDNIVVLELIFRILNS</sequence>
<dbReference type="CDD" id="cd15729">
    <property type="entry name" value="FYVE_endofin"/>
    <property type="match status" value="1"/>
</dbReference>
<dbReference type="Gene3D" id="4.10.720.10">
    <property type="entry name" value="Smad anchor for receptor activation, Smad-binding domain"/>
    <property type="match status" value="1"/>
</dbReference>
<proteinExistence type="predicted"/>
<dbReference type="InterPro" id="IPR013083">
    <property type="entry name" value="Znf_RING/FYVE/PHD"/>
</dbReference>
<dbReference type="SMART" id="SM01422">
    <property type="entry name" value="SARA"/>
    <property type="match status" value="1"/>
</dbReference>
<feature type="compositionally biased region" description="Polar residues" evidence="5">
    <location>
        <begin position="457"/>
        <end position="473"/>
    </location>
</feature>
<dbReference type="Gene3D" id="3.30.500.40">
    <property type="match status" value="1"/>
</dbReference>
<dbReference type="InterPro" id="IPR011011">
    <property type="entry name" value="Znf_FYVE_PHD"/>
</dbReference>
<dbReference type="Pfam" id="PF11979">
    <property type="entry name" value="SARA_C"/>
    <property type="match status" value="1"/>
</dbReference>
<evidence type="ECO:0000256" key="4">
    <source>
        <dbReference type="PROSITE-ProRule" id="PRU00091"/>
    </source>
</evidence>
<evidence type="ECO:0000313" key="8">
    <source>
        <dbReference type="Proteomes" id="UP000625711"/>
    </source>
</evidence>
<feature type="compositionally biased region" description="Polar residues" evidence="5">
    <location>
        <begin position="494"/>
        <end position="505"/>
    </location>
</feature>
<feature type="domain" description="FYVE-type" evidence="6">
    <location>
        <begin position="607"/>
        <end position="665"/>
    </location>
</feature>
<feature type="compositionally biased region" description="Low complexity" evidence="5">
    <location>
        <begin position="482"/>
        <end position="492"/>
    </location>
</feature>
<feature type="region of interest" description="Disordered" evidence="5">
    <location>
        <begin position="669"/>
        <end position="689"/>
    </location>
</feature>
<evidence type="ECO:0000256" key="1">
    <source>
        <dbReference type="ARBA" id="ARBA00022723"/>
    </source>
</evidence>
<dbReference type="GO" id="GO:0016197">
    <property type="term" value="P:endosomal transport"/>
    <property type="evidence" value="ECO:0007669"/>
    <property type="project" value="TreeGrafter"/>
</dbReference>
<keyword evidence="8" id="KW-1185">Reference proteome</keyword>